<comment type="catalytic activity">
    <reaction evidence="2">
        <text>2 GTP = 3',3'-c-di-GMP + 2 diphosphate</text>
        <dbReference type="Rhea" id="RHEA:24898"/>
        <dbReference type="ChEBI" id="CHEBI:33019"/>
        <dbReference type="ChEBI" id="CHEBI:37565"/>
        <dbReference type="ChEBI" id="CHEBI:58805"/>
        <dbReference type="EC" id="2.7.7.65"/>
    </reaction>
</comment>
<feature type="domain" description="GGDEF" evidence="3">
    <location>
        <begin position="206"/>
        <end position="341"/>
    </location>
</feature>
<evidence type="ECO:0000259" key="3">
    <source>
        <dbReference type="PROSITE" id="PS50887"/>
    </source>
</evidence>
<evidence type="ECO:0000256" key="1">
    <source>
        <dbReference type="ARBA" id="ARBA00012528"/>
    </source>
</evidence>
<name>A0A6L8W7Q8_9PROT</name>
<dbReference type="InterPro" id="IPR029787">
    <property type="entry name" value="Nucleotide_cyclase"/>
</dbReference>
<dbReference type="NCBIfam" id="TIGR00254">
    <property type="entry name" value="GGDEF"/>
    <property type="match status" value="1"/>
</dbReference>
<dbReference type="SUPFAM" id="SSF55073">
    <property type="entry name" value="Nucleotide cyclase"/>
    <property type="match status" value="1"/>
</dbReference>
<dbReference type="GO" id="GO:1902201">
    <property type="term" value="P:negative regulation of bacterial-type flagellum-dependent cell motility"/>
    <property type="evidence" value="ECO:0007669"/>
    <property type="project" value="TreeGrafter"/>
</dbReference>
<dbReference type="InterPro" id="IPR000160">
    <property type="entry name" value="GGDEF_dom"/>
</dbReference>
<dbReference type="EMBL" id="WTUW01000002">
    <property type="protein sequence ID" value="MZR30544.1"/>
    <property type="molecule type" value="Genomic_DNA"/>
</dbReference>
<sequence length="345" mass="38348">MAVIESYRNVRVIAKKTLALIEEQGIQPTPHNYAIWFEYLQETNPDLTRALNQLLAKNGKYSENMGVELFKLFFTRDKEGQVVQETNHMVQKSMDNVMGDLKRTTADFSSYGKQLNDFALKAEGMNGQDLQDIISEIVSQTNSMSDNTSSLHKGLDGASREIAELKRRLQYVQREAYTDALTGIPNRKSFDAVLSKEIATARENQSSLCLLMADIDHFKQFNDLHGHTFGDQVIKLVASTLAKGIEKNALAARYGGEEFSVILPATDLADAVNLANDLRMAIAAKRLIQRSTKKDVGKITMSFGVTAYALSEGPTAFINRADQALYIAKNSGRNCVKHLQSSINL</sequence>
<comment type="caution">
    <text evidence="4">The sequence shown here is derived from an EMBL/GenBank/DDBJ whole genome shotgun (WGS) entry which is preliminary data.</text>
</comment>
<evidence type="ECO:0000313" key="4">
    <source>
        <dbReference type="EMBL" id="MZR30544.1"/>
    </source>
</evidence>
<dbReference type="EC" id="2.7.7.65" evidence="1"/>
<dbReference type="PROSITE" id="PS50887">
    <property type="entry name" value="GGDEF"/>
    <property type="match status" value="1"/>
</dbReference>
<keyword evidence="5" id="KW-1185">Reference proteome</keyword>
<dbReference type="InterPro" id="IPR050469">
    <property type="entry name" value="Diguanylate_Cyclase"/>
</dbReference>
<dbReference type="GO" id="GO:0005886">
    <property type="term" value="C:plasma membrane"/>
    <property type="evidence" value="ECO:0007669"/>
    <property type="project" value="TreeGrafter"/>
</dbReference>
<dbReference type="PANTHER" id="PTHR45138:SF9">
    <property type="entry name" value="DIGUANYLATE CYCLASE DGCM-RELATED"/>
    <property type="match status" value="1"/>
</dbReference>
<dbReference type="InterPro" id="IPR043128">
    <property type="entry name" value="Rev_trsase/Diguanyl_cyclase"/>
</dbReference>
<organism evidence="4 5">
    <name type="scientific">Sneathiella litorea</name>
    <dbReference type="NCBI Taxonomy" id="2606216"/>
    <lineage>
        <taxon>Bacteria</taxon>
        <taxon>Pseudomonadati</taxon>
        <taxon>Pseudomonadota</taxon>
        <taxon>Alphaproteobacteria</taxon>
        <taxon>Sneathiellales</taxon>
        <taxon>Sneathiellaceae</taxon>
        <taxon>Sneathiella</taxon>
    </lineage>
</organism>
<dbReference type="Pfam" id="PF00990">
    <property type="entry name" value="GGDEF"/>
    <property type="match status" value="1"/>
</dbReference>
<dbReference type="Proteomes" id="UP000476030">
    <property type="component" value="Unassembled WGS sequence"/>
</dbReference>
<evidence type="ECO:0000313" key="5">
    <source>
        <dbReference type="Proteomes" id="UP000476030"/>
    </source>
</evidence>
<dbReference type="AlphaFoldDB" id="A0A6L8W7Q8"/>
<proteinExistence type="predicted"/>
<accession>A0A6L8W7Q8</accession>
<dbReference type="GO" id="GO:0043709">
    <property type="term" value="P:cell adhesion involved in single-species biofilm formation"/>
    <property type="evidence" value="ECO:0007669"/>
    <property type="project" value="TreeGrafter"/>
</dbReference>
<dbReference type="CDD" id="cd01949">
    <property type="entry name" value="GGDEF"/>
    <property type="match status" value="1"/>
</dbReference>
<dbReference type="SMART" id="SM00267">
    <property type="entry name" value="GGDEF"/>
    <property type="match status" value="1"/>
</dbReference>
<dbReference type="FunFam" id="3.30.70.270:FF:000001">
    <property type="entry name" value="Diguanylate cyclase domain protein"/>
    <property type="match status" value="1"/>
</dbReference>
<reference evidence="4 5" key="1">
    <citation type="submission" date="2019-12" db="EMBL/GenBank/DDBJ databases">
        <title>Snethiella sp. nov. sp. isolated from sea sand.</title>
        <authorList>
            <person name="Kim J."/>
            <person name="Jeong S.E."/>
            <person name="Jung H.S."/>
            <person name="Jeon C.O."/>
        </authorList>
    </citation>
    <scope>NUCLEOTIDE SEQUENCE [LARGE SCALE GENOMIC DNA]</scope>
    <source>
        <strain evidence="4 5">DP05</strain>
    </source>
</reference>
<dbReference type="GO" id="GO:0052621">
    <property type="term" value="F:diguanylate cyclase activity"/>
    <property type="evidence" value="ECO:0007669"/>
    <property type="project" value="UniProtKB-EC"/>
</dbReference>
<evidence type="ECO:0000256" key="2">
    <source>
        <dbReference type="ARBA" id="ARBA00034247"/>
    </source>
</evidence>
<dbReference type="Gene3D" id="3.30.70.270">
    <property type="match status" value="1"/>
</dbReference>
<protein>
    <recommendedName>
        <fullName evidence="1">diguanylate cyclase</fullName>
        <ecNumber evidence="1">2.7.7.65</ecNumber>
    </recommendedName>
</protein>
<dbReference type="PANTHER" id="PTHR45138">
    <property type="entry name" value="REGULATORY COMPONENTS OF SENSORY TRANSDUCTION SYSTEM"/>
    <property type="match status" value="1"/>
</dbReference>
<gene>
    <name evidence="4" type="ORF">GQE98_07840</name>
</gene>